<dbReference type="PANTHER" id="PTHR14119:SF17">
    <property type="entry name" value="ISOCHORISMATASE DOMAIN-CONTAINING PROTEIN 1"/>
    <property type="match status" value="1"/>
</dbReference>
<dbReference type="InterPro" id="IPR000868">
    <property type="entry name" value="Isochorismatase-like_dom"/>
</dbReference>
<dbReference type="InterPro" id="IPR036380">
    <property type="entry name" value="Isochorismatase-like_sf"/>
</dbReference>
<name>A0A0L7R6H1_9HYME</name>
<keyword evidence="5" id="KW-1185">Reference proteome</keyword>
<dbReference type="AlphaFoldDB" id="A0A0L7R6H1"/>
<protein>
    <recommendedName>
        <fullName evidence="2">Isochorismatase domain-containing protein 1</fullName>
    </recommendedName>
</protein>
<dbReference type="OrthoDB" id="269496at2759"/>
<evidence type="ECO:0000313" key="5">
    <source>
        <dbReference type="Proteomes" id="UP000053825"/>
    </source>
</evidence>
<reference evidence="4 5" key="1">
    <citation type="submission" date="2015-07" db="EMBL/GenBank/DDBJ databases">
        <title>The genome of Habropoda laboriosa.</title>
        <authorList>
            <person name="Pan H."/>
            <person name="Kapheim K."/>
        </authorList>
    </citation>
    <scope>NUCLEOTIDE SEQUENCE [LARGE SCALE GENOMIC DNA]</scope>
    <source>
        <strain evidence="4">0110345459</strain>
    </source>
</reference>
<gene>
    <name evidence="4" type="ORF">WH47_08868</name>
</gene>
<proteinExistence type="inferred from homology"/>
<feature type="domain" description="Isochorismatase-like" evidence="3">
    <location>
        <begin position="16"/>
        <end position="166"/>
    </location>
</feature>
<dbReference type="PANTHER" id="PTHR14119">
    <property type="entry name" value="HYDROLASE"/>
    <property type="match status" value="1"/>
</dbReference>
<dbReference type="Pfam" id="PF00857">
    <property type="entry name" value="Isochorismatase"/>
    <property type="match status" value="1"/>
</dbReference>
<evidence type="ECO:0000313" key="4">
    <source>
        <dbReference type="EMBL" id="KOC66475.1"/>
    </source>
</evidence>
<accession>A0A0L7R6H1</accession>
<evidence type="ECO:0000256" key="1">
    <source>
        <dbReference type="ARBA" id="ARBA00006336"/>
    </source>
</evidence>
<sequence length="203" mass="22332">MAVNAAKAVLKQGKSVLMICDVQERFVKAMYEFDKIAQNSVKLINALKLLDVPMIVTEQHPKGLGKTISQFDISGAKGPFPKTQFSMCIPEVNKELSSICSGQKPDSIILIGLEAHVCVENTAIDLRQSGYEVHTVADCCTSRTQEDRLLAFERMRGIGCHISTSENVIFKLLANANHKEFKNVQSLVKTTSQPTNLVPVAKI</sequence>
<evidence type="ECO:0000256" key="2">
    <source>
        <dbReference type="ARBA" id="ARBA00040688"/>
    </source>
</evidence>
<dbReference type="FunFam" id="3.40.50.850:FF:000001">
    <property type="entry name" value="Isochorismatase domain-containing protein 1"/>
    <property type="match status" value="1"/>
</dbReference>
<organism evidence="4 5">
    <name type="scientific">Habropoda laboriosa</name>
    <dbReference type="NCBI Taxonomy" id="597456"/>
    <lineage>
        <taxon>Eukaryota</taxon>
        <taxon>Metazoa</taxon>
        <taxon>Ecdysozoa</taxon>
        <taxon>Arthropoda</taxon>
        <taxon>Hexapoda</taxon>
        <taxon>Insecta</taxon>
        <taxon>Pterygota</taxon>
        <taxon>Neoptera</taxon>
        <taxon>Endopterygota</taxon>
        <taxon>Hymenoptera</taxon>
        <taxon>Apocrita</taxon>
        <taxon>Aculeata</taxon>
        <taxon>Apoidea</taxon>
        <taxon>Anthophila</taxon>
        <taxon>Apidae</taxon>
        <taxon>Habropoda</taxon>
    </lineage>
</organism>
<dbReference type="Gene3D" id="3.40.50.850">
    <property type="entry name" value="Isochorismatase-like"/>
    <property type="match status" value="1"/>
</dbReference>
<evidence type="ECO:0000259" key="3">
    <source>
        <dbReference type="Pfam" id="PF00857"/>
    </source>
</evidence>
<dbReference type="STRING" id="597456.A0A0L7R6H1"/>
<dbReference type="CDD" id="cd01012">
    <property type="entry name" value="YcaC_related"/>
    <property type="match status" value="1"/>
</dbReference>
<comment type="similarity">
    <text evidence="1">Belongs to the isochorismatase family.</text>
</comment>
<dbReference type="EMBL" id="KQ414646">
    <property type="protein sequence ID" value="KOC66475.1"/>
    <property type="molecule type" value="Genomic_DNA"/>
</dbReference>
<dbReference type="InterPro" id="IPR050993">
    <property type="entry name" value="Isochorismatase_domain"/>
</dbReference>
<dbReference type="Proteomes" id="UP000053825">
    <property type="component" value="Unassembled WGS sequence"/>
</dbReference>
<dbReference type="SUPFAM" id="SSF52499">
    <property type="entry name" value="Isochorismatase-like hydrolases"/>
    <property type="match status" value="1"/>
</dbReference>